<dbReference type="Proteomes" id="UP000314294">
    <property type="component" value="Unassembled WGS sequence"/>
</dbReference>
<dbReference type="AlphaFoldDB" id="A0A4Z2HQT6"/>
<sequence length="249" mass="27468">MRKLCRTHLQPQITYEETNEPSVSSSRMETSVHVVHTETPDKSFPASASDWYGPKVQRGVQRVLDSESAALVGGESRLKLNRALALSVSKGTQLGSNRVVRLGFVGGMVWVVSTTATILPSGKHTFYNGKGAFMDQSVHHGQRLGVHNRHFHSRDQTPQRQILHGERKVTTGNVYSCDVMECKEAAHLHQVPVQLASPEEELPLQLAVGPVVQQHQQAALGALPLQLGGPRRCAMRNRQGVDLQPRRLV</sequence>
<protein>
    <submittedName>
        <fullName evidence="1">Uncharacterized protein</fullName>
    </submittedName>
</protein>
<dbReference type="OrthoDB" id="10672388at2759"/>
<organism evidence="1 2">
    <name type="scientific">Liparis tanakae</name>
    <name type="common">Tanaka's snailfish</name>
    <dbReference type="NCBI Taxonomy" id="230148"/>
    <lineage>
        <taxon>Eukaryota</taxon>
        <taxon>Metazoa</taxon>
        <taxon>Chordata</taxon>
        <taxon>Craniata</taxon>
        <taxon>Vertebrata</taxon>
        <taxon>Euteleostomi</taxon>
        <taxon>Actinopterygii</taxon>
        <taxon>Neopterygii</taxon>
        <taxon>Teleostei</taxon>
        <taxon>Neoteleostei</taxon>
        <taxon>Acanthomorphata</taxon>
        <taxon>Eupercaria</taxon>
        <taxon>Perciformes</taxon>
        <taxon>Cottioidei</taxon>
        <taxon>Cottales</taxon>
        <taxon>Liparidae</taxon>
        <taxon>Liparis</taxon>
    </lineage>
</organism>
<evidence type="ECO:0000313" key="2">
    <source>
        <dbReference type="Proteomes" id="UP000314294"/>
    </source>
</evidence>
<dbReference type="EMBL" id="SRLO01000197">
    <property type="protein sequence ID" value="TNN67941.1"/>
    <property type="molecule type" value="Genomic_DNA"/>
</dbReference>
<name>A0A4Z2HQT6_9TELE</name>
<keyword evidence="2" id="KW-1185">Reference proteome</keyword>
<reference evidence="1 2" key="1">
    <citation type="submission" date="2019-03" db="EMBL/GenBank/DDBJ databases">
        <title>First draft genome of Liparis tanakae, snailfish: a comprehensive survey of snailfish specific genes.</title>
        <authorList>
            <person name="Kim W."/>
            <person name="Song I."/>
            <person name="Jeong J.-H."/>
            <person name="Kim D."/>
            <person name="Kim S."/>
            <person name="Ryu S."/>
            <person name="Song J.Y."/>
            <person name="Lee S.K."/>
        </authorList>
    </citation>
    <scope>NUCLEOTIDE SEQUENCE [LARGE SCALE GENOMIC DNA]</scope>
    <source>
        <tissue evidence="1">Muscle</tissue>
    </source>
</reference>
<gene>
    <name evidence="1" type="ORF">EYF80_021910</name>
</gene>
<comment type="caution">
    <text evidence="1">The sequence shown here is derived from an EMBL/GenBank/DDBJ whole genome shotgun (WGS) entry which is preliminary data.</text>
</comment>
<accession>A0A4Z2HQT6</accession>
<proteinExistence type="predicted"/>
<evidence type="ECO:0000313" key="1">
    <source>
        <dbReference type="EMBL" id="TNN67941.1"/>
    </source>
</evidence>